<evidence type="ECO:0000313" key="1">
    <source>
        <dbReference type="EMBL" id="GGR84694.1"/>
    </source>
</evidence>
<keyword evidence="2" id="KW-1185">Reference proteome</keyword>
<dbReference type="RefSeq" id="WP_189071964.1">
    <property type="nucleotide sequence ID" value="NZ_BMQN01000001.1"/>
</dbReference>
<proteinExistence type="predicted"/>
<sequence>MSALTTEQVDVALVLRELAGEPVPLSPGARELWVRYGMSVGMTGRQIQDAVDRLHPEDEASESRDCPYWTMPNQLGHLCDIVYSQGDVQRFTSERTRVSTTVFEYDGRDEFHFELSIPTVGDCRRLLVRVGPCGTVARPETRGLVFVADEYHLDVEAGEPAFEELAHLTAPLIRRALDVAPHAFALLELARA</sequence>
<organism evidence="1 2">
    <name type="scientific">Deinococcus sedimenti</name>
    <dbReference type="NCBI Taxonomy" id="1867090"/>
    <lineage>
        <taxon>Bacteria</taxon>
        <taxon>Thermotogati</taxon>
        <taxon>Deinococcota</taxon>
        <taxon>Deinococci</taxon>
        <taxon>Deinococcales</taxon>
        <taxon>Deinococcaceae</taxon>
        <taxon>Deinococcus</taxon>
    </lineage>
</organism>
<accession>A0ABQ2S2Q1</accession>
<reference evidence="2" key="1">
    <citation type="journal article" date="2019" name="Int. J. Syst. Evol. Microbiol.">
        <title>The Global Catalogue of Microorganisms (GCM) 10K type strain sequencing project: providing services to taxonomists for standard genome sequencing and annotation.</title>
        <authorList>
            <consortium name="The Broad Institute Genomics Platform"/>
            <consortium name="The Broad Institute Genome Sequencing Center for Infectious Disease"/>
            <person name="Wu L."/>
            <person name="Ma J."/>
        </authorList>
    </citation>
    <scope>NUCLEOTIDE SEQUENCE [LARGE SCALE GENOMIC DNA]</scope>
    <source>
        <strain evidence="2">JCM 31405</strain>
    </source>
</reference>
<gene>
    <name evidence="1" type="ORF">GCM10008960_09650</name>
</gene>
<evidence type="ECO:0000313" key="2">
    <source>
        <dbReference type="Proteomes" id="UP000644548"/>
    </source>
</evidence>
<dbReference type="Proteomes" id="UP000644548">
    <property type="component" value="Unassembled WGS sequence"/>
</dbReference>
<name>A0ABQ2S2Q1_9DEIO</name>
<dbReference type="EMBL" id="BMQN01000001">
    <property type="protein sequence ID" value="GGR84694.1"/>
    <property type="molecule type" value="Genomic_DNA"/>
</dbReference>
<comment type="caution">
    <text evidence="1">The sequence shown here is derived from an EMBL/GenBank/DDBJ whole genome shotgun (WGS) entry which is preliminary data.</text>
</comment>
<protein>
    <submittedName>
        <fullName evidence="1">Uncharacterized protein</fullName>
    </submittedName>
</protein>